<feature type="compositionally biased region" description="Basic and acidic residues" evidence="3">
    <location>
        <begin position="13"/>
        <end position="35"/>
    </location>
</feature>
<protein>
    <recommendedName>
        <fullName evidence="5">Major facilitator superfamily (MFS) profile domain-containing protein</fullName>
    </recommendedName>
</protein>
<feature type="domain" description="Major facilitator superfamily (MFS) profile" evidence="5">
    <location>
        <begin position="78"/>
        <end position="475"/>
    </location>
</feature>
<feature type="transmembrane region" description="Helical" evidence="4">
    <location>
        <begin position="175"/>
        <end position="196"/>
    </location>
</feature>
<feature type="transmembrane region" description="Helical" evidence="4">
    <location>
        <begin position="347"/>
        <end position="365"/>
    </location>
</feature>
<dbReference type="InterPro" id="IPR050327">
    <property type="entry name" value="Proton-linked_MCT"/>
</dbReference>
<keyword evidence="4" id="KW-0472">Membrane</keyword>
<dbReference type="Pfam" id="PF07690">
    <property type="entry name" value="MFS_1"/>
    <property type="match status" value="1"/>
</dbReference>
<keyword evidence="4" id="KW-1133">Transmembrane helix</keyword>
<reference evidence="6" key="1">
    <citation type="submission" date="2023-08" db="EMBL/GenBank/DDBJ databases">
        <title>Black Yeasts Isolated from many extreme environments.</title>
        <authorList>
            <person name="Coleine C."/>
            <person name="Stajich J.E."/>
            <person name="Selbmann L."/>
        </authorList>
    </citation>
    <scope>NUCLEOTIDE SEQUENCE</scope>
    <source>
        <strain evidence="6">CCFEE 5401</strain>
    </source>
</reference>
<dbReference type="InterPro" id="IPR020846">
    <property type="entry name" value="MFS_dom"/>
</dbReference>
<feature type="transmembrane region" description="Helical" evidence="4">
    <location>
        <begin position="316"/>
        <end position="335"/>
    </location>
</feature>
<dbReference type="Proteomes" id="UP001310890">
    <property type="component" value="Unassembled WGS sequence"/>
</dbReference>
<comment type="subcellular location">
    <subcellularLocation>
        <location evidence="1">Membrane</location>
        <topology evidence="1">Multi-pass membrane protein</topology>
    </subcellularLocation>
</comment>
<name>A0AAN7YPP4_9PEZI</name>
<dbReference type="PROSITE" id="PS50850">
    <property type="entry name" value="MFS"/>
    <property type="match status" value="1"/>
</dbReference>
<evidence type="ECO:0000256" key="2">
    <source>
        <dbReference type="ARBA" id="ARBA00006727"/>
    </source>
</evidence>
<feature type="transmembrane region" description="Helical" evidence="4">
    <location>
        <begin position="120"/>
        <end position="142"/>
    </location>
</feature>
<proteinExistence type="inferred from homology"/>
<evidence type="ECO:0000256" key="1">
    <source>
        <dbReference type="ARBA" id="ARBA00004141"/>
    </source>
</evidence>
<feature type="region of interest" description="Disordered" evidence="3">
    <location>
        <begin position="1"/>
        <end position="50"/>
    </location>
</feature>
<feature type="transmembrane region" description="Helical" evidence="4">
    <location>
        <begin position="149"/>
        <end position="169"/>
    </location>
</feature>
<feature type="transmembrane region" description="Helical" evidence="4">
    <location>
        <begin position="279"/>
        <end position="304"/>
    </location>
</feature>
<keyword evidence="4" id="KW-0812">Transmembrane</keyword>
<sequence>MSSTQAHPPSSLEHGESDRSHSPIDEEKFEHDKPIEAAADAEAEMAPSKHEAVASPAAGLSLARTTSTVGPPPNGGTQAWLQVLGSWMLFFNTWGLLNTFGVYQTYYESGALFTANSSDIAWIGSVQSVMVLMVGALVGPFYDKGHFRWLLIIGSFFVVFGHMMLSLVSTLWQAILAQGFCVGIGAGMLFVPAVAIMPSYFTTKLGMAIGLAASGSSMGGIIYPIMFYKLIAEVGFGWAVRILGFTILATLMVPIFCMKMRIKPAKVRKMFDLTAFTDWPYMACILAVMIGFIGLYVGIFYYSFFGASTGYTNASMSFYLVPILNAGSVLGRTLPNILADKIGPINVIAPGGIMVGIVLLSNLAVHNLAGIIVSVLFFGFFSGIFIALPPVLFVQLTADKSKVGTRIGMGFAMVGFGVLAGGPGGGGILQRRGDAPADLDWKGTWTFGGVCAIVAGLGFVALRFWRVGAKLMVKV</sequence>
<evidence type="ECO:0000313" key="7">
    <source>
        <dbReference type="Proteomes" id="UP001310890"/>
    </source>
</evidence>
<feature type="transmembrane region" description="Helical" evidence="4">
    <location>
        <begin position="79"/>
        <end position="100"/>
    </location>
</feature>
<dbReference type="GO" id="GO:0016020">
    <property type="term" value="C:membrane"/>
    <property type="evidence" value="ECO:0007669"/>
    <property type="project" value="UniProtKB-SubCell"/>
</dbReference>
<feature type="transmembrane region" description="Helical" evidence="4">
    <location>
        <begin position="406"/>
        <end position="425"/>
    </location>
</feature>
<feature type="transmembrane region" description="Helical" evidence="4">
    <location>
        <begin position="445"/>
        <end position="465"/>
    </location>
</feature>
<evidence type="ECO:0000313" key="6">
    <source>
        <dbReference type="EMBL" id="KAK5109675.1"/>
    </source>
</evidence>
<dbReference type="PANTHER" id="PTHR11360">
    <property type="entry name" value="MONOCARBOXYLATE TRANSPORTER"/>
    <property type="match status" value="1"/>
</dbReference>
<dbReference type="AlphaFoldDB" id="A0AAN7YPP4"/>
<organism evidence="6 7">
    <name type="scientific">Meristemomyces frigidus</name>
    <dbReference type="NCBI Taxonomy" id="1508187"/>
    <lineage>
        <taxon>Eukaryota</taxon>
        <taxon>Fungi</taxon>
        <taxon>Dikarya</taxon>
        <taxon>Ascomycota</taxon>
        <taxon>Pezizomycotina</taxon>
        <taxon>Dothideomycetes</taxon>
        <taxon>Dothideomycetidae</taxon>
        <taxon>Mycosphaerellales</taxon>
        <taxon>Teratosphaeriaceae</taxon>
        <taxon>Meristemomyces</taxon>
    </lineage>
</organism>
<dbReference type="InterPro" id="IPR011701">
    <property type="entry name" value="MFS"/>
</dbReference>
<evidence type="ECO:0000256" key="3">
    <source>
        <dbReference type="SAM" id="MobiDB-lite"/>
    </source>
</evidence>
<feature type="transmembrane region" description="Helical" evidence="4">
    <location>
        <begin position="238"/>
        <end position="258"/>
    </location>
</feature>
<dbReference type="GO" id="GO:0022857">
    <property type="term" value="F:transmembrane transporter activity"/>
    <property type="evidence" value="ECO:0007669"/>
    <property type="project" value="InterPro"/>
</dbReference>
<feature type="compositionally biased region" description="Low complexity" evidence="3">
    <location>
        <begin position="36"/>
        <end position="46"/>
    </location>
</feature>
<evidence type="ECO:0000259" key="5">
    <source>
        <dbReference type="PROSITE" id="PS50850"/>
    </source>
</evidence>
<dbReference type="EMBL" id="JAVRRL010000060">
    <property type="protein sequence ID" value="KAK5109675.1"/>
    <property type="molecule type" value="Genomic_DNA"/>
</dbReference>
<comment type="caution">
    <text evidence="6">The sequence shown here is derived from an EMBL/GenBank/DDBJ whole genome shotgun (WGS) entry which is preliminary data.</text>
</comment>
<feature type="transmembrane region" description="Helical" evidence="4">
    <location>
        <begin position="371"/>
        <end position="394"/>
    </location>
</feature>
<dbReference type="PANTHER" id="PTHR11360:SF234">
    <property type="entry name" value="MFS-TYPE TRANSPORTER DBAD-RELATED"/>
    <property type="match status" value="1"/>
</dbReference>
<accession>A0AAN7YPP4</accession>
<comment type="similarity">
    <text evidence="2">Belongs to the major facilitator superfamily. Monocarboxylate porter (TC 2.A.1.13) family.</text>
</comment>
<evidence type="ECO:0000256" key="4">
    <source>
        <dbReference type="SAM" id="Phobius"/>
    </source>
</evidence>
<dbReference type="InterPro" id="IPR036259">
    <property type="entry name" value="MFS_trans_sf"/>
</dbReference>
<gene>
    <name evidence="6" type="ORF">LTR62_006797</name>
</gene>
<dbReference type="SUPFAM" id="SSF103473">
    <property type="entry name" value="MFS general substrate transporter"/>
    <property type="match status" value="1"/>
</dbReference>
<feature type="transmembrane region" description="Helical" evidence="4">
    <location>
        <begin position="208"/>
        <end position="226"/>
    </location>
</feature>
<dbReference type="Gene3D" id="1.20.1250.20">
    <property type="entry name" value="MFS general substrate transporter like domains"/>
    <property type="match status" value="1"/>
</dbReference>